<reference evidence="2 3" key="1">
    <citation type="submission" date="2020-08" db="EMBL/GenBank/DDBJ databases">
        <title>Genomic Encyclopedia of Type Strains, Phase IV (KMG-IV): sequencing the most valuable type-strain genomes for metagenomic binning, comparative biology and taxonomic classification.</title>
        <authorList>
            <person name="Goeker M."/>
        </authorList>
    </citation>
    <scope>NUCLEOTIDE SEQUENCE [LARGE SCALE GENOMIC DNA]</scope>
    <source>
        <strain evidence="2 3">DSM 25897</strain>
    </source>
</reference>
<dbReference type="Pfam" id="PF06877">
    <property type="entry name" value="RraB"/>
    <property type="match status" value="1"/>
</dbReference>
<organism evidence="2 3">
    <name type="scientific">Rehaibacterium terrae</name>
    <dbReference type="NCBI Taxonomy" id="1341696"/>
    <lineage>
        <taxon>Bacteria</taxon>
        <taxon>Pseudomonadati</taxon>
        <taxon>Pseudomonadota</taxon>
        <taxon>Gammaproteobacteria</taxon>
        <taxon>Lysobacterales</taxon>
        <taxon>Lysobacteraceae</taxon>
        <taxon>Rehaibacterium</taxon>
    </lineage>
</organism>
<name>A0A7W8DFD0_9GAMM</name>
<dbReference type="RefSeq" id="WP_183948803.1">
    <property type="nucleotide sequence ID" value="NZ_JACHHX010000015.1"/>
</dbReference>
<sequence length="110" mass="12877">MNSLEDIRALFADLREQTDWNVDGPLTWGYYFTDTSRERLKPLADHLAANGYRFVELYATEDNKRYFLHMERIERLRPETLFNRNQQMEALAAEFGVETFDGIDVEGPPG</sequence>
<proteinExistence type="predicted"/>
<dbReference type="InterPro" id="IPR009671">
    <property type="entry name" value="RraB_dom"/>
</dbReference>
<dbReference type="AlphaFoldDB" id="A0A7W8DFD0"/>
<protein>
    <recommendedName>
        <fullName evidence="1">Regulator of ribonuclease activity B domain-containing protein</fullName>
    </recommendedName>
</protein>
<dbReference type="Gene3D" id="3.30.70.970">
    <property type="entry name" value="RraB-like"/>
    <property type="match status" value="1"/>
</dbReference>
<dbReference type="SUPFAM" id="SSF89946">
    <property type="entry name" value="Hypothetical protein VC0424"/>
    <property type="match status" value="1"/>
</dbReference>
<dbReference type="Proteomes" id="UP000519004">
    <property type="component" value="Unassembled WGS sequence"/>
</dbReference>
<dbReference type="InterPro" id="IPR036701">
    <property type="entry name" value="RraB-like_sf"/>
</dbReference>
<keyword evidence="3" id="KW-1185">Reference proteome</keyword>
<comment type="caution">
    <text evidence="2">The sequence shown here is derived from an EMBL/GenBank/DDBJ whole genome shotgun (WGS) entry which is preliminary data.</text>
</comment>
<accession>A0A7W8DFD0</accession>
<evidence type="ECO:0000259" key="1">
    <source>
        <dbReference type="Pfam" id="PF06877"/>
    </source>
</evidence>
<evidence type="ECO:0000313" key="3">
    <source>
        <dbReference type="Proteomes" id="UP000519004"/>
    </source>
</evidence>
<evidence type="ECO:0000313" key="2">
    <source>
        <dbReference type="EMBL" id="MBB5016129.1"/>
    </source>
</evidence>
<dbReference type="EMBL" id="JACHHX010000015">
    <property type="protein sequence ID" value="MBB5016129.1"/>
    <property type="molecule type" value="Genomic_DNA"/>
</dbReference>
<feature type="domain" description="Regulator of ribonuclease activity B" evidence="1">
    <location>
        <begin position="7"/>
        <end position="99"/>
    </location>
</feature>
<gene>
    <name evidence="2" type="ORF">HNQ58_002040</name>
</gene>